<dbReference type="Pfam" id="PF02830">
    <property type="entry name" value="V4R"/>
    <property type="match status" value="1"/>
</dbReference>
<reference evidence="2" key="1">
    <citation type="submission" date="2022-09" db="EMBL/GenBank/DDBJ databases">
        <title>Actin cytoskeleton and complex cell architecture in an #Asgard archaeon.</title>
        <authorList>
            <person name="Ponce Toledo R.I."/>
            <person name="Schleper C."/>
            <person name="Rodrigues Oliveira T."/>
            <person name="Wollweber F."/>
            <person name="Xu J."/>
            <person name="Rittmann S."/>
            <person name="Klingl A."/>
            <person name="Pilhofer M."/>
        </authorList>
    </citation>
    <scope>NUCLEOTIDE SEQUENCE</scope>
    <source>
        <strain evidence="2">B-35</strain>
    </source>
</reference>
<dbReference type="InterPro" id="IPR024096">
    <property type="entry name" value="NO_sig/Golgi_transp_ligand-bd"/>
</dbReference>
<protein>
    <recommendedName>
        <fullName evidence="1">4-vinyl reductase 4VR domain-containing protein</fullName>
    </recommendedName>
</protein>
<dbReference type="InterPro" id="IPR010523">
    <property type="entry name" value="XylR_N"/>
</dbReference>
<gene>
    <name evidence="2" type="ORF">NEF87_003458</name>
</gene>
<accession>A0ABY6HUH4</accession>
<proteinExistence type="predicted"/>
<evidence type="ECO:0000259" key="1">
    <source>
        <dbReference type="SMART" id="SM00989"/>
    </source>
</evidence>
<dbReference type="Proteomes" id="UP001208689">
    <property type="component" value="Chromosome"/>
</dbReference>
<feature type="domain" description="4-vinyl reductase 4VR" evidence="1">
    <location>
        <begin position="119"/>
        <end position="181"/>
    </location>
</feature>
<dbReference type="SUPFAM" id="SSF111126">
    <property type="entry name" value="Ligand-binding domain in the NO signalling and Golgi transport"/>
    <property type="match status" value="1"/>
</dbReference>
<dbReference type="InterPro" id="IPR004096">
    <property type="entry name" value="V4R"/>
</dbReference>
<dbReference type="Gene3D" id="3.30.1380.20">
    <property type="entry name" value="Trafficking protein particle complex subunit 3"/>
    <property type="match status" value="1"/>
</dbReference>
<evidence type="ECO:0000313" key="2">
    <source>
        <dbReference type="EMBL" id="UYP47173.1"/>
    </source>
</evidence>
<dbReference type="SMART" id="SM00989">
    <property type="entry name" value="V4R"/>
    <property type="match status" value="1"/>
</dbReference>
<dbReference type="Pfam" id="PF06505">
    <property type="entry name" value="XylR_N"/>
    <property type="match status" value="1"/>
</dbReference>
<sequence length="201" mass="23397">MMKAQDFNFEKDLKFNMEKGMTTFKDTRLVIFDTEAIGLLRKMIFDEIGKEKARKMFLKFGYQHGYADFMQMELNYKFDSEIDLLASGPVIHTWEGVVQATPKEVKIDRKKGEIYFTGVWNNSYEAEQHLMNFGEDSEPVCWSLMGYASGWCSAFMGKKIIAIEPICMGKGDDHCEWEIKPEEDWGEEAKPYIEALKEFKV</sequence>
<organism evidence="2 3">
    <name type="scientific">Candidatus Lokiarchaeum ossiferum</name>
    <dbReference type="NCBI Taxonomy" id="2951803"/>
    <lineage>
        <taxon>Archaea</taxon>
        <taxon>Promethearchaeati</taxon>
        <taxon>Promethearchaeota</taxon>
        <taxon>Promethearchaeia</taxon>
        <taxon>Promethearchaeales</taxon>
        <taxon>Promethearchaeaceae</taxon>
        <taxon>Candidatus Lokiarchaeum</taxon>
    </lineage>
</organism>
<dbReference type="EMBL" id="CP104013">
    <property type="protein sequence ID" value="UYP47173.1"/>
    <property type="molecule type" value="Genomic_DNA"/>
</dbReference>
<name>A0ABY6HUH4_9ARCH</name>
<evidence type="ECO:0000313" key="3">
    <source>
        <dbReference type="Proteomes" id="UP001208689"/>
    </source>
</evidence>
<keyword evidence="3" id="KW-1185">Reference proteome</keyword>